<dbReference type="PANTHER" id="PTHR43038:SF7">
    <property type="entry name" value="ABC TRANSPORT SYSTEM ATP-BINDING PROTEIN"/>
    <property type="match status" value="1"/>
</dbReference>
<evidence type="ECO:0000313" key="5">
    <source>
        <dbReference type="Proteomes" id="UP000540128"/>
    </source>
</evidence>
<protein>
    <submittedName>
        <fullName evidence="4">ABC transporter ATP-binding protein</fullName>
    </submittedName>
</protein>
<evidence type="ECO:0000256" key="1">
    <source>
        <dbReference type="ARBA" id="ARBA00022741"/>
    </source>
</evidence>
<dbReference type="Pfam" id="PF00005">
    <property type="entry name" value="ABC_tran"/>
    <property type="match status" value="1"/>
</dbReference>
<dbReference type="InterPro" id="IPR003439">
    <property type="entry name" value="ABC_transporter-like_ATP-bd"/>
</dbReference>
<name>A0A7Y6CC62_9ACTN</name>
<dbReference type="AlphaFoldDB" id="A0A7Y6CC62"/>
<dbReference type="GO" id="GO:0016887">
    <property type="term" value="F:ATP hydrolysis activity"/>
    <property type="evidence" value="ECO:0007669"/>
    <property type="project" value="InterPro"/>
</dbReference>
<dbReference type="RefSeq" id="WP_175457706.1">
    <property type="nucleotide sequence ID" value="NZ_JAANNT010000015.1"/>
</dbReference>
<dbReference type="SUPFAM" id="SSF52540">
    <property type="entry name" value="P-loop containing nucleoside triphosphate hydrolases"/>
    <property type="match status" value="1"/>
</dbReference>
<gene>
    <name evidence="4" type="ORF">G6W59_18155</name>
</gene>
<organism evidence="4 5">
    <name type="scientific">Streptomyces odorifer</name>
    <dbReference type="NCBI Taxonomy" id="53450"/>
    <lineage>
        <taxon>Bacteria</taxon>
        <taxon>Bacillati</taxon>
        <taxon>Actinomycetota</taxon>
        <taxon>Actinomycetes</taxon>
        <taxon>Kitasatosporales</taxon>
        <taxon>Streptomycetaceae</taxon>
        <taxon>Streptomyces</taxon>
        <taxon>Streptomyces albidoflavus group</taxon>
    </lineage>
</organism>
<dbReference type="CDD" id="cd03230">
    <property type="entry name" value="ABC_DR_subfamily_A"/>
    <property type="match status" value="1"/>
</dbReference>
<dbReference type="InterPro" id="IPR027417">
    <property type="entry name" value="P-loop_NTPase"/>
</dbReference>
<evidence type="ECO:0000259" key="3">
    <source>
        <dbReference type="PROSITE" id="PS50893"/>
    </source>
</evidence>
<dbReference type="Gene3D" id="3.40.50.300">
    <property type="entry name" value="P-loop containing nucleotide triphosphate hydrolases"/>
    <property type="match status" value="1"/>
</dbReference>
<keyword evidence="5" id="KW-1185">Reference proteome</keyword>
<dbReference type="Proteomes" id="UP000540128">
    <property type="component" value="Unassembled WGS sequence"/>
</dbReference>
<reference evidence="4 5" key="1">
    <citation type="submission" date="2020-03" db="EMBL/GenBank/DDBJ databases">
        <title>Complete genome sequence of sixteen Streptomyces strains facilitates identification of candidate genes involved in plant growth-promotion in grain legumes and cereals.</title>
        <authorList>
            <person name="Gopalakrishnan S."/>
            <person name="Thakur V."/>
            <person name="Saxena R."/>
            <person name="Vadlamudi S."/>
            <person name="Purohit S."/>
            <person name="Kumar V."/>
            <person name="Rathore A."/>
            <person name="Chitikineni A."/>
            <person name="Varshney R.K."/>
        </authorList>
    </citation>
    <scope>NUCLEOTIDE SEQUENCE [LARGE SCALE GENOMIC DNA]</scope>
    <source>
        <strain evidence="4 5">KAI-180</strain>
    </source>
</reference>
<evidence type="ECO:0000256" key="2">
    <source>
        <dbReference type="ARBA" id="ARBA00022840"/>
    </source>
</evidence>
<dbReference type="EMBL" id="JAANNT010000015">
    <property type="protein sequence ID" value="NUV30217.1"/>
    <property type="molecule type" value="Genomic_DNA"/>
</dbReference>
<keyword evidence="1" id="KW-0547">Nucleotide-binding</keyword>
<dbReference type="SMART" id="SM00382">
    <property type="entry name" value="AAA"/>
    <property type="match status" value="1"/>
</dbReference>
<dbReference type="GO" id="GO:0005524">
    <property type="term" value="F:ATP binding"/>
    <property type="evidence" value="ECO:0007669"/>
    <property type="project" value="UniProtKB-KW"/>
</dbReference>
<keyword evidence="2 4" id="KW-0067">ATP-binding</keyword>
<sequence>MTTTPAPPAAPPVLRLRDVHKRYGPRTVLNGADLDAAPGRLIGVVGENGAGKSTLLRILAGKLRADRGTVRLPATVGHCPQTVVLHHALTVAQHVRYFQVAYGLPEPTRAWELLEELRFAAGPRDRTGTLSGGTRQKLNLAVALMHDPELLLLDEPYQGFDWETYLRFWEIARSLRERGRTVLVVSHMAHDADRLDALHRLAGGRLTPVRDGGRA</sequence>
<comment type="caution">
    <text evidence="4">The sequence shown here is derived from an EMBL/GenBank/DDBJ whole genome shotgun (WGS) entry which is preliminary data.</text>
</comment>
<dbReference type="PANTHER" id="PTHR43038">
    <property type="entry name" value="ATP-BINDING CASSETTE, SUB-FAMILY H, MEMBER 1"/>
    <property type="match status" value="1"/>
</dbReference>
<dbReference type="InterPro" id="IPR003593">
    <property type="entry name" value="AAA+_ATPase"/>
</dbReference>
<proteinExistence type="predicted"/>
<evidence type="ECO:0000313" key="4">
    <source>
        <dbReference type="EMBL" id="NUV30217.1"/>
    </source>
</evidence>
<dbReference type="PROSITE" id="PS50893">
    <property type="entry name" value="ABC_TRANSPORTER_2"/>
    <property type="match status" value="1"/>
</dbReference>
<accession>A0A7Y6CC62</accession>
<feature type="domain" description="ABC transporter" evidence="3">
    <location>
        <begin position="14"/>
        <end position="215"/>
    </location>
</feature>